<dbReference type="PANTHER" id="PTHR31218">
    <property type="entry name" value="WAT1-RELATED PROTEIN"/>
    <property type="match status" value="1"/>
</dbReference>
<sequence>MDVIEFIFQVWKARESLSLSPYLYTNRGRLNYASKLKIFSNCLLEMNCCQQWKTATSMVAINFAMAITNVLIKKILDDGVSHAIILMYRQAISAAFLAPIAYFWERKSRPKLRARILCQLFFNALIGVTLCQYLFLLGLKFTSATFSCAFLNMVPAITFMLALPFGLEKVNLRNKAGIAKVAGTLVCIGGAMVLTLYKGKTLVGSDSGAAVHAVNYANTLVATKNKKERWAIGSIFLAAGTVFWSSWFLWQARIGQTFPCQYSSTAILSFFSAIQSAIISLITERDFTRWILNEKLELITVAYVGMVGSGLCYVGMSWCVKQKGPVFTSAFTPLVQIFVAIFDFSILHGQIYFGSVIGSVLVIIGLYILLWGKNREAEETQQLKQPQIEEDCNARPQV</sequence>
<feature type="transmembrane region" description="Helical" evidence="6">
    <location>
        <begin position="262"/>
        <end position="282"/>
    </location>
</feature>
<proteinExistence type="inferred from homology"/>
<reference evidence="8 9" key="1">
    <citation type="journal article" date="2024" name="G3 (Bethesda)">
        <title>Genome assembly of Hibiscus sabdariffa L. provides insights into metabolisms of medicinal natural products.</title>
        <authorList>
            <person name="Kim T."/>
        </authorList>
    </citation>
    <scope>NUCLEOTIDE SEQUENCE [LARGE SCALE GENOMIC DNA]</scope>
    <source>
        <strain evidence="8">TK-2024</strain>
        <tissue evidence="8">Old leaves</tissue>
    </source>
</reference>
<gene>
    <name evidence="8" type="ORF">V6N11_037278</name>
</gene>
<dbReference type="Pfam" id="PF00892">
    <property type="entry name" value="EamA"/>
    <property type="match status" value="2"/>
</dbReference>
<evidence type="ECO:0000256" key="4">
    <source>
        <dbReference type="ARBA" id="ARBA00022989"/>
    </source>
</evidence>
<feature type="domain" description="EamA" evidence="7">
    <location>
        <begin position="58"/>
        <end position="185"/>
    </location>
</feature>
<evidence type="ECO:0000256" key="6">
    <source>
        <dbReference type="RuleBase" id="RU363077"/>
    </source>
</evidence>
<keyword evidence="9" id="KW-1185">Reference proteome</keyword>
<evidence type="ECO:0000256" key="2">
    <source>
        <dbReference type="ARBA" id="ARBA00007635"/>
    </source>
</evidence>
<organism evidence="8 9">
    <name type="scientific">Hibiscus sabdariffa</name>
    <name type="common">roselle</name>
    <dbReference type="NCBI Taxonomy" id="183260"/>
    <lineage>
        <taxon>Eukaryota</taxon>
        <taxon>Viridiplantae</taxon>
        <taxon>Streptophyta</taxon>
        <taxon>Embryophyta</taxon>
        <taxon>Tracheophyta</taxon>
        <taxon>Spermatophyta</taxon>
        <taxon>Magnoliopsida</taxon>
        <taxon>eudicotyledons</taxon>
        <taxon>Gunneridae</taxon>
        <taxon>Pentapetalae</taxon>
        <taxon>rosids</taxon>
        <taxon>malvids</taxon>
        <taxon>Malvales</taxon>
        <taxon>Malvaceae</taxon>
        <taxon>Malvoideae</taxon>
        <taxon>Hibiscus</taxon>
    </lineage>
</organism>
<evidence type="ECO:0000256" key="3">
    <source>
        <dbReference type="ARBA" id="ARBA00022692"/>
    </source>
</evidence>
<comment type="caution">
    <text evidence="8">The sequence shown here is derived from an EMBL/GenBank/DDBJ whole genome shotgun (WGS) entry which is preliminary data.</text>
</comment>
<dbReference type="InterPro" id="IPR030184">
    <property type="entry name" value="WAT1-related"/>
</dbReference>
<comment type="similarity">
    <text evidence="2 6">Belongs to the drug/metabolite transporter (DMT) superfamily. Plant drug/metabolite exporter (P-DME) (TC 2.A.7.4) family.</text>
</comment>
<feature type="transmembrane region" description="Helical" evidence="6">
    <location>
        <begin position="302"/>
        <end position="320"/>
    </location>
</feature>
<name>A0ABR2P149_9ROSI</name>
<protein>
    <recommendedName>
        <fullName evidence="6">WAT1-related protein</fullName>
    </recommendedName>
</protein>
<comment type="subcellular location">
    <subcellularLocation>
        <location evidence="1 6">Membrane</location>
        <topology evidence="1 6">Multi-pass membrane protein</topology>
    </subcellularLocation>
</comment>
<keyword evidence="5 6" id="KW-0472">Membrane</keyword>
<feature type="transmembrane region" description="Helical" evidence="6">
    <location>
        <begin position="141"/>
        <end position="165"/>
    </location>
</feature>
<feature type="transmembrane region" description="Helical" evidence="6">
    <location>
        <begin position="84"/>
        <end position="104"/>
    </location>
</feature>
<dbReference type="InterPro" id="IPR037185">
    <property type="entry name" value="EmrE-like"/>
</dbReference>
<feature type="transmembrane region" description="Helical" evidence="6">
    <location>
        <begin position="54"/>
        <end position="72"/>
    </location>
</feature>
<feature type="transmembrane region" description="Helical" evidence="6">
    <location>
        <begin position="352"/>
        <end position="372"/>
    </location>
</feature>
<evidence type="ECO:0000313" key="9">
    <source>
        <dbReference type="Proteomes" id="UP001396334"/>
    </source>
</evidence>
<evidence type="ECO:0000313" key="8">
    <source>
        <dbReference type="EMBL" id="KAK8982101.1"/>
    </source>
</evidence>
<feature type="domain" description="EamA" evidence="7">
    <location>
        <begin position="232"/>
        <end position="370"/>
    </location>
</feature>
<feature type="transmembrane region" description="Helical" evidence="6">
    <location>
        <begin position="177"/>
        <end position="197"/>
    </location>
</feature>
<feature type="transmembrane region" description="Helical" evidence="6">
    <location>
        <begin position="116"/>
        <end position="135"/>
    </location>
</feature>
<dbReference type="SUPFAM" id="SSF103481">
    <property type="entry name" value="Multidrug resistance efflux transporter EmrE"/>
    <property type="match status" value="2"/>
</dbReference>
<accession>A0ABR2P149</accession>
<dbReference type="Proteomes" id="UP001396334">
    <property type="component" value="Unassembled WGS sequence"/>
</dbReference>
<evidence type="ECO:0000256" key="5">
    <source>
        <dbReference type="ARBA" id="ARBA00023136"/>
    </source>
</evidence>
<evidence type="ECO:0000256" key="1">
    <source>
        <dbReference type="ARBA" id="ARBA00004141"/>
    </source>
</evidence>
<evidence type="ECO:0000259" key="7">
    <source>
        <dbReference type="Pfam" id="PF00892"/>
    </source>
</evidence>
<keyword evidence="4 6" id="KW-1133">Transmembrane helix</keyword>
<keyword evidence="3 6" id="KW-0812">Transmembrane</keyword>
<feature type="transmembrane region" description="Helical" evidence="6">
    <location>
        <begin position="327"/>
        <end position="346"/>
    </location>
</feature>
<dbReference type="EMBL" id="JBBPBN010000086">
    <property type="protein sequence ID" value="KAK8982101.1"/>
    <property type="molecule type" value="Genomic_DNA"/>
</dbReference>
<feature type="transmembrane region" description="Helical" evidence="6">
    <location>
        <begin position="230"/>
        <end position="250"/>
    </location>
</feature>
<dbReference type="InterPro" id="IPR000620">
    <property type="entry name" value="EamA_dom"/>
</dbReference>